<dbReference type="SUPFAM" id="SSF55486">
    <property type="entry name" value="Metalloproteases ('zincins'), catalytic domain"/>
    <property type="match status" value="1"/>
</dbReference>
<keyword evidence="6" id="KW-0482">Metalloprotease</keyword>
<dbReference type="EMBL" id="JAIWYE010000012">
    <property type="protein sequence ID" value="MCA4703013.1"/>
    <property type="molecule type" value="Genomic_DNA"/>
</dbReference>
<keyword evidence="1" id="KW-0732">Signal</keyword>
<evidence type="ECO:0000313" key="6">
    <source>
        <dbReference type="EMBL" id="KAB6089432.1"/>
    </source>
</evidence>
<dbReference type="Proteomes" id="UP000471447">
    <property type="component" value="Unassembled WGS sequence"/>
</dbReference>
<dbReference type="InterPro" id="IPR033413">
    <property type="entry name" value="DUF5117"/>
</dbReference>
<feature type="domain" description="DUF5118" evidence="4">
    <location>
        <begin position="41"/>
        <end position="90"/>
    </location>
</feature>
<evidence type="ECO:0000313" key="10">
    <source>
        <dbReference type="Proteomes" id="UP000327007"/>
    </source>
</evidence>
<reference evidence="5" key="4">
    <citation type="submission" date="2019-09" db="EMBL/GenBank/DDBJ databases">
        <authorList>
            <person name="Ross B.D."/>
            <person name="Verster A.J."/>
            <person name="Radey M.C."/>
            <person name="Schmidtke D.T."/>
            <person name="Pope C.E."/>
            <person name="Hoffman L.R."/>
            <person name="Hajjar A.M."/>
            <person name="Peterson S.B."/>
            <person name="Borenstein E."/>
            <person name="Mougous J.D."/>
        </authorList>
    </citation>
    <scope>NUCLEOTIDE SEQUENCE</scope>
    <source>
        <strain evidence="5">H204</strain>
    </source>
</reference>
<evidence type="ECO:0000313" key="11">
    <source>
        <dbReference type="Proteomes" id="UP000435059"/>
    </source>
</evidence>
<evidence type="ECO:0000313" key="5">
    <source>
        <dbReference type="EMBL" id="KAA9038306.1"/>
    </source>
</evidence>
<dbReference type="Proteomes" id="UP001197958">
    <property type="component" value="Unassembled WGS sequence"/>
</dbReference>
<keyword evidence="6" id="KW-0645">Protease</keyword>
<dbReference type="InterPro" id="IPR032534">
    <property type="entry name" value="EcxA_zinc-bd"/>
</dbReference>
<dbReference type="InterPro" id="IPR033428">
    <property type="entry name" value="DUF5118"/>
</dbReference>
<name>A0A1Y4VGY3_9BACE</name>
<evidence type="ECO:0000313" key="7">
    <source>
        <dbReference type="EMBL" id="KAB6428258.1"/>
    </source>
</evidence>
<dbReference type="CDD" id="cd04276">
    <property type="entry name" value="ZnMc_MMP_like_2"/>
    <property type="match status" value="1"/>
</dbReference>
<dbReference type="RefSeq" id="WP_008025245.1">
    <property type="nucleotide sequence ID" value="NZ_BAABZH010000002.1"/>
</dbReference>
<feature type="domain" description="EcxA zinc-binding" evidence="2">
    <location>
        <begin position="425"/>
        <end position="726"/>
    </location>
</feature>
<dbReference type="PANTHER" id="PTHR38478">
    <property type="entry name" value="PEPTIDASE M1A AND M12B"/>
    <property type="match status" value="1"/>
</dbReference>
<dbReference type="PANTHER" id="PTHR38478:SF1">
    <property type="entry name" value="ZINC DEPENDENT METALLOPROTEASE DOMAIN LIPOPROTEIN"/>
    <property type="match status" value="1"/>
</dbReference>
<dbReference type="EMBL" id="VYQC01000018">
    <property type="protein sequence ID" value="KAA9038306.1"/>
    <property type="molecule type" value="Genomic_DNA"/>
</dbReference>
<evidence type="ECO:0000259" key="4">
    <source>
        <dbReference type="Pfam" id="PF17162"/>
    </source>
</evidence>
<comment type="caution">
    <text evidence="6">The sequence shown here is derived from an EMBL/GenBank/DDBJ whole genome shotgun (WGS) entry which is preliminary data.</text>
</comment>
<dbReference type="EMBL" id="WDES01000008">
    <property type="protein sequence ID" value="KAB6089432.1"/>
    <property type="molecule type" value="Genomic_DNA"/>
</dbReference>
<evidence type="ECO:0000313" key="9">
    <source>
        <dbReference type="EMBL" id="MCA4703013.1"/>
    </source>
</evidence>
<dbReference type="InterPro" id="IPR024079">
    <property type="entry name" value="MetalloPept_cat_dom_sf"/>
</dbReference>
<dbReference type="Proteomes" id="UP000435059">
    <property type="component" value="Unassembled WGS sequence"/>
</dbReference>
<sequence length="858" mass="98982">MKIRLLTLVGLSLLVMFSNEGHAKFPWKKKKAKSEQVKKATPYEKLFRGKKCETVKGMITLHKMDDRVYFELPLNLLEKDMLLGSTISETTDNRFGSVGEKPYAPLHITFIKTDSLISLCEVSDDYMSHDSNLQQRISESTRPAILKNFNIKAYSPDSTAVVFDMTDFLLANRDNMNPFSPFSPIMAAYTVSKEFRKEDSSIMSIKSFDDNLSIRSSLTYNVTVSSMGVTYIKQMPFTAVLTRSIILLPEKPMRPRYADSRINIFYTPKVKFSNESQRVENVYYALRWRLEPVDAEKYEKGELVEPKKPIIYYIDNAFPNFWKKYIRRGILRWNDAFEKIGFKNAICVKDFPLDDPEFDPDNIKYSCVRYSPSFIANAMGPSWSDPRTGEILNASVYLYHNLVGLVRNWRFVQTAQADTDVRRKQLPTDILGDCISYVVAHEVGHTFAFMHNMAASSSIPVDSLRSASFTNKYGTTYSIMDYARNNYVAQPGDKEKGVRLTPPDLGIYDYFSVKWLYSPIMSAKSSEEEIPILRQWISEKLPDPAYRYGRQQIRTRIDPSSFEEDLGDDPVKASSYGVMNLKYILSQMNEWIKDDVEGDFRKEIYNEIIGQYIRYINNVLFNIGGIYVNEHYEGDPFPSYVPVTKEKQRESLKFLWEQALDCSWIDEPALQKILPLHSNLSSVIENLIIDYVLKRFPSVAICGDKMEQNPYTQLDYMDDLYYYMFMVPDKKNVLSASEKNMQLKFVSYLMNGIKTVKKGSAAGTSGRMLTDERIPLPEGIVAPTYLYDGPLNHFNDPKEVMGFEDTVSVTIPVESMEHHYYSMLRKIERLAKNRMSAGSDENRTHYRLLVYKISQSLK</sequence>
<reference evidence="11 12" key="3">
    <citation type="journal article" date="2019" name="Nat. Med.">
        <title>A library of human gut bacterial isolates paired with longitudinal multiomics data enables mechanistic microbiome research.</title>
        <authorList>
            <person name="Poyet M."/>
            <person name="Groussin M."/>
            <person name="Gibbons S.M."/>
            <person name="Avila-Pacheco J."/>
            <person name="Jiang X."/>
            <person name="Kearney S.M."/>
            <person name="Perrotta A.R."/>
            <person name="Berdy B."/>
            <person name="Zhao S."/>
            <person name="Lieberman T.D."/>
            <person name="Swanson P.K."/>
            <person name="Smith M."/>
            <person name="Roesemann S."/>
            <person name="Alexander J.E."/>
            <person name="Rich S.A."/>
            <person name="Livny J."/>
            <person name="Vlamakis H."/>
            <person name="Clish C."/>
            <person name="Bullock K."/>
            <person name="Deik A."/>
            <person name="Scott J."/>
            <person name="Pierce K.A."/>
            <person name="Xavier R.J."/>
            <person name="Alm E.J."/>
        </authorList>
    </citation>
    <scope>NUCLEOTIDE SEQUENCE [LARGE SCALE GENOMIC DNA]</scope>
    <source>
        <strain evidence="7 12">BIOML-A7</strain>
        <strain evidence="6 11">BIOML-A74</strain>
    </source>
</reference>
<dbReference type="Pfam" id="PF17162">
    <property type="entry name" value="DUF5118"/>
    <property type="match status" value="1"/>
</dbReference>
<evidence type="ECO:0000313" key="12">
    <source>
        <dbReference type="Proteomes" id="UP000471447"/>
    </source>
</evidence>
<dbReference type="InterPro" id="IPR034032">
    <property type="entry name" value="Zn_MMP-like_bac"/>
</dbReference>
<accession>A0A1Y4VGY3</accession>
<dbReference type="GO" id="GO:0008237">
    <property type="term" value="F:metallopeptidase activity"/>
    <property type="evidence" value="ECO:0007669"/>
    <property type="project" value="UniProtKB-KW"/>
</dbReference>
<feature type="signal peptide" evidence="1">
    <location>
        <begin position="1"/>
        <end position="23"/>
    </location>
</feature>
<dbReference type="EMBL" id="JAIWWW010000014">
    <property type="protein sequence ID" value="MCA4522901.1"/>
    <property type="molecule type" value="Genomic_DNA"/>
</dbReference>
<evidence type="ECO:0000259" key="3">
    <source>
        <dbReference type="Pfam" id="PF17148"/>
    </source>
</evidence>
<proteinExistence type="predicted"/>
<dbReference type="Proteomes" id="UP000327007">
    <property type="component" value="Unassembled WGS sequence"/>
</dbReference>
<protein>
    <submittedName>
        <fullName evidence="6">Zinc-dependent metalloprotease</fullName>
    </submittedName>
</protein>
<dbReference type="Pfam" id="PF16313">
    <property type="entry name" value="DUF4953"/>
    <property type="match status" value="1"/>
</dbReference>
<keyword evidence="11" id="KW-1185">Reference proteome</keyword>
<dbReference type="Gene3D" id="3.40.390.10">
    <property type="entry name" value="Collagenase (Catalytic Domain)"/>
    <property type="match status" value="1"/>
</dbReference>
<feature type="domain" description="DUF5117" evidence="3">
    <location>
        <begin position="108"/>
        <end position="292"/>
    </location>
</feature>
<dbReference type="Proteomes" id="UP001198461">
    <property type="component" value="Unassembled WGS sequence"/>
</dbReference>
<gene>
    <name evidence="5" type="ORF">F6S82_23290</name>
    <name evidence="6" type="ORF">GA574_06970</name>
    <name evidence="7" type="ORF">GAZ26_01685</name>
    <name evidence="9" type="ORF">LD004_05215</name>
    <name evidence="8" type="ORF">LDZ35_06725</name>
</gene>
<keyword evidence="6" id="KW-0378">Hydrolase</keyword>
<dbReference type="AlphaFoldDB" id="A0A1Y4VGY3"/>
<feature type="chain" id="PRO_5044568544" evidence="1">
    <location>
        <begin position="24"/>
        <end position="858"/>
    </location>
</feature>
<reference evidence="8" key="5">
    <citation type="submission" date="2023-08" db="EMBL/GenBank/DDBJ databases">
        <title>Mucin Metabolism Genes Underlie the Key Renovations of Bacteroides xylanisolvens Genomes in Captive Great Apes.</title>
        <authorList>
            <person name="Nishida A.H."/>
        </authorList>
    </citation>
    <scope>NUCLEOTIDE SEQUENCE</scope>
    <source>
        <strain evidence="9">P13.H9</strain>
        <strain evidence="8">P19.10B</strain>
    </source>
</reference>
<dbReference type="GO" id="GO:0006508">
    <property type="term" value="P:proteolysis"/>
    <property type="evidence" value="ECO:0007669"/>
    <property type="project" value="UniProtKB-KW"/>
</dbReference>
<reference evidence="5" key="2">
    <citation type="journal article" date="2019" name="bioRxiv">
        <title>Acquired interbacterial defense systems protect against interspecies antagonism in the human gut microbiome.</title>
        <authorList>
            <person name="Ross B.D."/>
            <person name="Verster A.J."/>
            <person name="Radey M.C."/>
            <person name="Schmidtke D.T."/>
            <person name="Pope C.E."/>
            <person name="Hoffman L.R."/>
            <person name="Hajjar A.M."/>
            <person name="Peterson S.B."/>
            <person name="Borenstein E."/>
            <person name="Mougous J.D."/>
        </authorList>
    </citation>
    <scope>NUCLEOTIDE SEQUENCE</scope>
    <source>
        <strain evidence="5">H204</strain>
    </source>
</reference>
<dbReference type="EMBL" id="WDCG01000001">
    <property type="protein sequence ID" value="KAB6428258.1"/>
    <property type="molecule type" value="Genomic_DNA"/>
</dbReference>
<organism evidence="6 11">
    <name type="scientific">Bacteroides xylanisolvens</name>
    <dbReference type="NCBI Taxonomy" id="371601"/>
    <lineage>
        <taxon>Bacteria</taxon>
        <taxon>Pseudomonadati</taxon>
        <taxon>Bacteroidota</taxon>
        <taxon>Bacteroidia</taxon>
        <taxon>Bacteroidales</taxon>
        <taxon>Bacteroidaceae</taxon>
        <taxon>Bacteroides</taxon>
    </lineage>
</organism>
<evidence type="ECO:0000256" key="1">
    <source>
        <dbReference type="SAM" id="SignalP"/>
    </source>
</evidence>
<evidence type="ECO:0000259" key="2">
    <source>
        <dbReference type="Pfam" id="PF16313"/>
    </source>
</evidence>
<dbReference type="Pfam" id="PF17148">
    <property type="entry name" value="DUF5117"/>
    <property type="match status" value="1"/>
</dbReference>
<reference evidence="10" key="1">
    <citation type="journal article" date="2018" name="J. Anim. Genet.">
        <title>Acquired interbacterial defense systems protect against interspecies antagonism in the human gut microbiome.</title>
        <authorList>
            <person name="Ross B.D."/>
            <person name="Verster A.J."/>
            <person name="Radey M.C."/>
            <person name="Schmidtke D.T."/>
            <person name="Pope C.E."/>
            <person name="Hoffman L.R."/>
            <person name="Hajjar A."/>
            <person name="Peterson S.B."/>
            <person name="Borenstein E."/>
            <person name="Mougous J."/>
        </authorList>
    </citation>
    <scope>NUCLEOTIDE SEQUENCE [LARGE SCALE GENOMIC DNA]</scope>
    <source>
        <strain evidence="10">H204</strain>
    </source>
</reference>
<evidence type="ECO:0000313" key="8">
    <source>
        <dbReference type="EMBL" id="MCA4522901.1"/>
    </source>
</evidence>